<organism evidence="1 2">
    <name type="scientific">Elysia crispata</name>
    <name type="common">lettuce slug</name>
    <dbReference type="NCBI Taxonomy" id="231223"/>
    <lineage>
        <taxon>Eukaryota</taxon>
        <taxon>Metazoa</taxon>
        <taxon>Spiralia</taxon>
        <taxon>Lophotrochozoa</taxon>
        <taxon>Mollusca</taxon>
        <taxon>Gastropoda</taxon>
        <taxon>Heterobranchia</taxon>
        <taxon>Euthyneura</taxon>
        <taxon>Panpulmonata</taxon>
        <taxon>Sacoglossa</taxon>
        <taxon>Placobranchoidea</taxon>
        <taxon>Plakobranchidae</taxon>
        <taxon>Elysia</taxon>
    </lineage>
</organism>
<dbReference type="AlphaFoldDB" id="A0AAE0YHD3"/>
<protein>
    <submittedName>
        <fullName evidence="1">Uncharacterized protein</fullName>
    </submittedName>
</protein>
<evidence type="ECO:0000313" key="1">
    <source>
        <dbReference type="EMBL" id="KAK3744080.1"/>
    </source>
</evidence>
<accession>A0AAE0YHD3</accession>
<gene>
    <name evidence="1" type="ORF">RRG08_018709</name>
</gene>
<dbReference type="EMBL" id="JAWDGP010006277">
    <property type="protein sequence ID" value="KAK3744080.1"/>
    <property type="molecule type" value="Genomic_DNA"/>
</dbReference>
<reference evidence="1" key="1">
    <citation type="journal article" date="2023" name="G3 (Bethesda)">
        <title>A reference genome for the long-term kleptoplast-retaining sea slug Elysia crispata morphotype clarki.</title>
        <authorList>
            <person name="Eastman K.E."/>
            <person name="Pendleton A.L."/>
            <person name="Shaikh M.A."/>
            <person name="Suttiyut T."/>
            <person name="Ogas R."/>
            <person name="Tomko P."/>
            <person name="Gavelis G."/>
            <person name="Widhalm J.R."/>
            <person name="Wisecaver J.H."/>
        </authorList>
    </citation>
    <scope>NUCLEOTIDE SEQUENCE</scope>
    <source>
        <strain evidence="1">ECLA1</strain>
    </source>
</reference>
<evidence type="ECO:0000313" key="2">
    <source>
        <dbReference type="Proteomes" id="UP001283361"/>
    </source>
</evidence>
<name>A0AAE0YHD3_9GAST</name>
<comment type="caution">
    <text evidence="1">The sequence shown here is derived from an EMBL/GenBank/DDBJ whole genome shotgun (WGS) entry which is preliminary data.</text>
</comment>
<dbReference type="Proteomes" id="UP001283361">
    <property type="component" value="Unassembled WGS sequence"/>
</dbReference>
<keyword evidence="2" id="KW-1185">Reference proteome</keyword>
<sequence length="92" mass="10214">MRFSQSGILSRFQAVRACSCRNQHLYMHVYTRVNCSSCSAGPVKLTLYEWLQGIGGYCQSLVRVGPETVQTRAYGHVTKTSHVTSLPDALTC</sequence>
<proteinExistence type="predicted"/>